<feature type="transmembrane region" description="Helical" evidence="6">
    <location>
        <begin position="462"/>
        <end position="483"/>
    </location>
</feature>
<dbReference type="Gene3D" id="1.20.1250.20">
    <property type="entry name" value="MFS general substrate transporter like domains"/>
    <property type="match status" value="1"/>
</dbReference>
<dbReference type="CDD" id="cd17323">
    <property type="entry name" value="MFS_Tpo1_MDR_like"/>
    <property type="match status" value="1"/>
</dbReference>
<feature type="transmembrane region" description="Helical" evidence="6">
    <location>
        <begin position="382"/>
        <end position="402"/>
    </location>
</feature>
<dbReference type="InterPro" id="IPR020846">
    <property type="entry name" value="MFS_dom"/>
</dbReference>
<reference evidence="8" key="1">
    <citation type="submission" date="2021-12" db="EMBL/GenBank/DDBJ databases">
        <title>Convergent genome expansion in fungi linked to evolution of root-endophyte symbiosis.</title>
        <authorList>
            <consortium name="DOE Joint Genome Institute"/>
            <person name="Ke Y.-H."/>
            <person name="Bonito G."/>
            <person name="Liao H.-L."/>
            <person name="Looney B."/>
            <person name="Rojas-Flechas A."/>
            <person name="Nash J."/>
            <person name="Hameed K."/>
            <person name="Schadt C."/>
            <person name="Martin F."/>
            <person name="Crous P.W."/>
            <person name="Miettinen O."/>
            <person name="Magnuson J.K."/>
            <person name="Labbe J."/>
            <person name="Jacobson D."/>
            <person name="Doktycz M.J."/>
            <person name="Veneault-Fourrey C."/>
            <person name="Kuo A."/>
            <person name="Mondo S."/>
            <person name="Calhoun S."/>
            <person name="Riley R."/>
            <person name="Ohm R."/>
            <person name="LaButti K."/>
            <person name="Andreopoulos B."/>
            <person name="Pangilinan J."/>
            <person name="Nolan M."/>
            <person name="Tritt A."/>
            <person name="Clum A."/>
            <person name="Lipzen A."/>
            <person name="Daum C."/>
            <person name="Barry K."/>
            <person name="Grigoriev I.V."/>
            <person name="Vilgalys R."/>
        </authorList>
    </citation>
    <scope>NUCLEOTIDE SEQUENCE</scope>
    <source>
        <strain evidence="8">PMI_201</strain>
    </source>
</reference>
<dbReference type="GeneID" id="70241085"/>
<feature type="transmembrane region" description="Helical" evidence="6">
    <location>
        <begin position="238"/>
        <end position="261"/>
    </location>
</feature>
<evidence type="ECO:0000259" key="7">
    <source>
        <dbReference type="PROSITE" id="PS50850"/>
    </source>
</evidence>
<keyword evidence="9" id="KW-1185">Reference proteome</keyword>
<evidence type="ECO:0000256" key="1">
    <source>
        <dbReference type="ARBA" id="ARBA00004141"/>
    </source>
</evidence>
<feature type="transmembrane region" description="Helical" evidence="6">
    <location>
        <begin position="504"/>
        <end position="521"/>
    </location>
</feature>
<dbReference type="Proteomes" id="UP001201262">
    <property type="component" value="Unassembled WGS sequence"/>
</dbReference>
<feature type="transmembrane region" description="Helical" evidence="6">
    <location>
        <begin position="177"/>
        <end position="196"/>
    </location>
</feature>
<dbReference type="GO" id="GO:0015203">
    <property type="term" value="F:polyamine transmembrane transporter activity"/>
    <property type="evidence" value="ECO:0007669"/>
    <property type="project" value="TreeGrafter"/>
</dbReference>
<feature type="transmembrane region" description="Helical" evidence="6">
    <location>
        <begin position="438"/>
        <end position="456"/>
    </location>
</feature>
<dbReference type="GO" id="GO:0010509">
    <property type="term" value="P:intracellular polyamine homeostasis"/>
    <property type="evidence" value="ECO:0007669"/>
    <property type="project" value="TreeGrafter"/>
</dbReference>
<feature type="region of interest" description="Disordered" evidence="5">
    <location>
        <begin position="1"/>
        <end position="58"/>
    </location>
</feature>
<feature type="transmembrane region" description="Helical" evidence="6">
    <location>
        <begin position="527"/>
        <end position="548"/>
    </location>
</feature>
<feature type="domain" description="Major facilitator superfamily (MFS) profile" evidence="7">
    <location>
        <begin position="111"/>
        <end position="552"/>
    </location>
</feature>
<dbReference type="RefSeq" id="XP_046075268.1">
    <property type="nucleotide sequence ID" value="XM_046210798.1"/>
</dbReference>
<keyword evidence="4 6" id="KW-0472">Membrane</keyword>
<feature type="compositionally biased region" description="Polar residues" evidence="5">
    <location>
        <begin position="23"/>
        <end position="33"/>
    </location>
</feature>
<evidence type="ECO:0000256" key="5">
    <source>
        <dbReference type="SAM" id="MobiDB-lite"/>
    </source>
</evidence>
<accession>A0AAD4KVB6</accession>
<dbReference type="PROSITE" id="PS50850">
    <property type="entry name" value="MFS"/>
    <property type="match status" value="1"/>
</dbReference>
<proteinExistence type="predicted"/>
<gene>
    <name evidence="8" type="ORF">BGW36DRAFT_290858</name>
</gene>
<keyword evidence="3 6" id="KW-1133">Transmembrane helix</keyword>
<organism evidence="8 9">
    <name type="scientific">Talaromyces proteolyticus</name>
    <dbReference type="NCBI Taxonomy" id="1131652"/>
    <lineage>
        <taxon>Eukaryota</taxon>
        <taxon>Fungi</taxon>
        <taxon>Dikarya</taxon>
        <taxon>Ascomycota</taxon>
        <taxon>Pezizomycotina</taxon>
        <taxon>Eurotiomycetes</taxon>
        <taxon>Eurotiomycetidae</taxon>
        <taxon>Eurotiales</taxon>
        <taxon>Trichocomaceae</taxon>
        <taxon>Talaromyces</taxon>
        <taxon>Talaromyces sect. Bacilispori</taxon>
    </lineage>
</organism>
<dbReference type="PANTHER" id="PTHR23502">
    <property type="entry name" value="MAJOR FACILITATOR SUPERFAMILY"/>
    <property type="match status" value="1"/>
</dbReference>
<feature type="transmembrane region" description="Helical" evidence="6">
    <location>
        <begin position="202"/>
        <end position="226"/>
    </location>
</feature>
<dbReference type="Pfam" id="PF07690">
    <property type="entry name" value="MFS_1"/>
    <property type="match status" value="1"/>
</dbReference>
<evidence type="ECO:0000313" key="9">
    <source>
        <dbReference type="Proteomes" id="UP001201262"/>
    </source>
</evidence>
<protein>
    <submittedName>
        <fullName evidence="8">MFS multidrug resistance transporter</fullName>
    </submittedName>
</protein>
<keyword evidence="2 6" id="KW-0812">Transmembrane</keyword>
<evidence type="ECO:0000256" key="6">
    <source>
        <dbReference type="SAM" id="Phobius"/>
    </source>
</evidence>
<dbReference type="GO" id="GO:0005886">
    <property type="term" value="C:plasma membrane"/>
    <property type="evidence" value="ECO:0007669"/>
    <property type="project" value="TreeGrafter"/>
</dbReference>
<dbReference type="InterPro" id="IPR011701">
    <property type="entry name" value="MFS"/>
</dbReference>
<comment type="caution">
    <text evidence="8">The sequence shown here is derived from an EMBL/GenBank/DDBJ whole genome shotgun (WGS) entry which is preliminary data.</text>
</comment>
<dbReference type="AlphaFoldDB" id="A0AAD4KVB6"/>
<evidence type="ECO:0000256" key="2">
    <source>
        <dbReference type="ARBA" id="ARBA00022692"/>
    </source>
</evidence>
<feature type="transmembrane region" description="Helical" evidence="6">
    <location>
        <begin position="336"/>
        <end position="362"/>
    </location>
</feature>
<name>A0AAD4KVB6_9EURO</name>
<evidence type="ECO:0000256" key="3">
    <source>
        <dbReference type="ARBA" id="ARBA00022989"/>
    </source>
</evidence>
<feature type="compositionally biased region" description="Basic and acidic residues" evidence="5">
    <location>
        <begin position="34"/>
        <end position="46"/>
    </location>
</feature>
<dbReference type="EMBL" id="JAJTJA010000003">
    <property type="protein sequence ID" value="KAH8701892.1"/>
    <property type="molecule type" value="Genomic_DNA"/>
</dbReference>
<feature type="transmembrane region" description="Helical" evidence="6">
    <location>
        <begin position="145"/>
        <end position="165"/>
    </location>
</feature>
<comment type="subcellular location">
    <subcellularLocation>
        <location evidence="1">Membrane</location>
        <topology evidence="1">Multi-pass membrane protein</topology>
    </subcellularLocation>
</comment>
<dbReference type="SUPFAM" id="SSF103473">
    <property type="entry name" value="MFS general substrate transporter"/>
    <property type="match status" value="1"/>
</dbReference>
<dbReference type="InterPro" id="IPR036259">
    <property type="entry name" value="MFS_trans_sf"/>
</dbReference>
<feature type="transmembrane region" description="Helical" evidence="6">
    <location>
        <begin position="267"/>
        <end position="285"/>
    </location>
</feature>
<sequence length="562" mass="61991">MDSTVAEKTAVTSELSKQDHDTNTVSPRISQESVQHEISGDEDHSDASTVAEEPANTDIENAQHVIRQVTTDIGPPVPIPRLKRRGLFAQLAVLPEVENPKTYPRRTKWFLTIVVALAAAAAPIGTSIFLPSLHQVTTDLHTTATIANLSIALYLLAMSIFPLWWSSFSEAFGRRSIYIASFALFTLFNVLCAISNNIAMLIVMRLLAGGAAASVQAVGAGSIADLWEVRERGRAMSYFYVGPLCGPLFAPIIGGLLANRWGWRSTMWFSMIFGGVIFVLILFALPETLESRQNILREAEQTTASLDRTTSRVSSTVVRGTAKWLKILKMIFLDPLAIILYLRYFPIALTIYYAAITFGSLYILNISVQQTFEAAPYNFSTLIVGLLYIPNSLGYMITALFGGKWSDTIMHREAVKAGRYDEKGRPIYLPEDRMKENAWLGCLLYPVALIVYGWTAQKGVHWIVPMIANFGFGIGSMLIFAVSTTMLTEFLPKKSSSGVALNNFVRNIFSCVGTIVTSPIIRGIGNGWLFTIIGLVALVSGLAVLSTMKKFGPRWREKPIDH</sequence>
<feature type="transmembrane region" description="Helical" evidence="6">
    <location>
        <begin position="109"/>
        <end position="133"/>
    </location>
</feature>
<dbReference type="PANTHER" id="PTHR23502:SF5">
    <property type="entry name" value="QUINIDINE RESISTANCE PROTEIN 3"/>
    <property type="match status" value="1"/>
</dbReference>
<evidence type="ECO:0000256" key="4">
    <source>
        <dbReference type="ARBA" id="ARBA00023136"/>
    </source>
</evidence>
<evidence type="ECO:0000313" key="8">
    <source>
        <dbReference type="EMBL" id="KAH8701892.1"/>
    </source>
</evidence>